<evidence type="ECO:0000313" key="1">
    <source>
        <dbReference type="EMBL" id="JAD02513.1"/>
    </source>
</evidence>
<reference evidence="1" key="2">
    <citation type="journal article" date="2015" name="Gigascience">
        <title>Reconstructing a comprehensive transcriptome assembly of a white-pupal translocated strain of the pest fruit fly Bactrocera cucurbitae.</title>
        <authorList>
            <person name="Sim S.B."/>
            <person name="Calla B."/>
            <person name="Hall B."/>
            <person name="DeRego T."/>
            <person name="Geib S.M."/>
        </authorList>
    </citation>
    <scope>NUCLEOTIDE SEQUENCE</scope>
</reference>
<dbReference type="EMBL" id="GBXI01011779">
    <property type="protein sequence ID" value="JAD02513.1"/>
    <property type="molecule type" value="Transcribed_RNA"/>
</dbReference>
<protein>
    <submittedName>
        <fullName evidence="1">Putative membrane protein ycf1</fullName>
    </submittedName>
</protein>
<gene>
    <name evidence="1" type="primary">ycf1_1</name>
    <name evidence="1" type="ORF">g.53644</name>
</gene>
<organism evidence="1">
    <name type="scientific">Zeugodacus cucurbitae</name>
    <name type="common">Melon fruit fly</name>
    <name type="synonym">Bactrocera cucurbitae</name>
    <dbReference type="NCBI Taxonomy" id="28588"/>
    <lineage>
        <taxon>Eukaryota</taxon>
        <taxon>Metazoa</taxon>
        <taxon>Ecdysozoa</taxon>
        <taxon>Arthropoda</taxon>
        <taxon>Hexapoda</taxon>
        <taxon>Insecta</taxon>
        <taxon>Pterygota</taxon>
        <taxon>Neoptera</taxon>
        <taxon>Endopterygota</taxon>
        <taxon>Diptera</taxon>
        <taxon>Brachycera</taxon>
        <taxon>Muscomorpha</taxon>
        <taxon>Tephritoidea</taxon>
        <taxon>Tephritidae</taxon>
        <taxon>Zeugodacus</taxon>
        <taxon>Zeugodacus</taxon>
    </lineage>
</organism>
<proteinExistence type="predicted"/>
<reference evidence="1" key="1">
    <citation type="submission" date="2014-11" db="EMBL/GenBank/DDBJ databases">
        <authorList>
            <person name="Geib S."/>
        </authorList>
    </citation>
    <scope>NUCLEOTIDE SEQUENCE</scope>
</reference>
<accession>A0A0A1WVR6</accession>
<name>A0A0A1WVR6_ZEUCU</name>
<dbReference type="AlphaFoldDB" id="A0A0A1WVR6"/>
<sequence>MDNNNQLIKERKPHCEKLSENYTNLLILNSDCWLLVCDLLSCQHILNLSKVSQSIRNLMQYIVLPSKFKKWEISFSRDTISLDDFNFLLSSIYTTVQALRILFLPDRHFELLKSYRFPNVTEFRITLSRPMDETDISNLSNVFPNLRCFSPHGICSKALELFTNLENLTLTGCRNLSKNDFGRILLALNLKSLTLDVFKKVTSLCREELLKFCKIEVLTLNRIELGWITLYDEHNAVTFDNLKVFIITGGLNETTEVDKLFENIHSIVPRAISSIEIANVSADFLYTYLNPQKYYFLNLVKVLKFINIAILDDVFGAPSKYKGLRQLYFFYCHTAMNLDVLSIISNSQELDVISFEQCDMSHIVISKAYINQCLCTRKKPIILNWYSSEKTPDVHCCNKYEHLIKLTNKSQLSSNYDSMTIIFK</sequence>